<dbReference type="eggNOG" id="COG0384">
    <property type="taxonomic scope" value="Bacteria"/>
</dbReference>
<proteinExistence type="predicted"/>
<dbReference type="AlphaFoldDB" id="L0A471"/>
<dbReference type="RefSeq" id="WP_015236531.1">
    <property type="nucleotide sequence ID" value="NC_019793.1"/>
</dbReference>
<evidence type="ECO:0000313" key="1">
    <source>
        <dbReference type="EMBL" id="AFZ68229.1"/>
    </source>
</evidence>
<name>L0A471_DEIPD</name>
<dbReference type="Gene3D" id="3.10.310.10">
    <property type="entry name" value="Diaminopimelate Epimerase, Chain A, domain 1"/>
    <property type="match status" value="2"/>
</dbReference>
<protein>
    <submittedName>
        <fullName evidence="1">Phenazine biosynthesis protein PhzF family</fullName>
    </submittedName>
</protein>
<dbReference type="Proteomes" id="UP000010467">
    <property type="component" value="Chromosome"/>
</dbReference>
<accession>L0A471</accession>
<dbReference type="GO" id="GO:0005737">
    <property type="term" value="C:cytoplasm"/>
    <property type="evidence" value="ECO:0007669"/>
    <property type="project" value="TreeGrafter"/>
</dbReference>
<dbReference type="PANTHER" id="PTHR13774">
    <property type="entry name" value="PHENAZINE BIOSYNTHESIS PROTEIN"/>
    <property type="match status" value="1"/>
</dbReference>
<dbReference type="GO" id="GO:0016853">
    <property type="term" value="F:isomerase activity"/>
    <property type="evidence" value="ECO:0007669"/>
    <property type="project" value="TreeGrafter"/>
</dbReference>
<keyword evidence="2" id="KW-1185">Reference proteome</keyword>
<dbReference type="KEGG" id="dpd:Deipe_2765"/>
<evidence type="ECO:0000313" key="2">
    <source>
        <dbReference type="Proteomes" id="UP000010467"/>
    </source>
</evidence>
<dbReference type="PATRIC" id="fig|937777.3.peg.2779"/>
<gene>
    <name evidence="1" type="ordered locus">Deipe_2765</name>
</gene>
<dbReference type="Pfam" id="PF02567">
    <property type="entry name" value="PhzC-PhzF"/>
    <property type="match status" value="2"/>
</dbReference>
<dbReference type="EMBL" id="CP003382">
    <property type="protein sequence ID" value="AFZ68229.1"/>
    <property type="molecule type" value="Genomic_DNA"/>
</dbReference>
<dbReference type="OrthoDB" id="66862at2"/>
<dbReference type="InterPro" id="IPR003719">
    <property type="entry name" value="Phenazine_PhzF-like"/>
</dbReference>
<dbReference type="STRING" id="937777.Deipe_2765"/>
<organism evidence="1 2">
    <name type="scientific">Deinococcus peraridilitoris (strain DSM 19664 / LMG 22246 / CIP 109416 / KR-200)</name>
    <dbReference type="NCBI Taxonomy" id="937777"/>
    <lineage>
        <taxon>Bacteria</taxon>
        <taxon>Thermotogati</taxon>
        <taxon>Deinococcota</taxon>
        <taxon>Deinococci</taxon>
        <taxon>Deinococcales</taxon>
        <taxon>Deinococcaceae</taxon>
        <taxon>Deinococcus</taxon>
    </lineage>
</organism>
<reference evidence="2" key="1">
    <citation type="submission" date="2012-03" db="EMBL/GenBank/DDBJ databases">
        <title>Complete sequence of chromosome of Deinococcus peraridilitoris DSM 19664.</title>
        <authorList>
            <person name="Lucas S."/>
            <person name="Copeland A."/>
            <person name="Lapidus A."/>
            <person name="Glavina del Rio T."/>
            <person name="Dalin E."/>
            <person name="Tice H."/>
            <person name="Bruce D."/>
            <person name="Goodwin L."/>
            <person name="Pitluck S."/>
            <person name="Peters L."/>
            <person name="Mikhailova N."/>
            <person name="Lu M."/>
            <person name="Kyrpides N."/>
            <person name="Mavromatis K."/>
            <person name="Ivanova N."/>
            <person name="Brettin T."/>
            <person name="Detter J.C."/>
            <person name="Han C."/>
            <person name="Larimer F."/>
            <person name="Land M."/>
            <person name="Hauser L."/>
            <person name="Markowitz V."/>
            <person name="Cheng J.-F."/>
            <person name="Hugenholtz P."/>
            <person name="Woyke T."/>
            <person name="Wu D."/>
            <person name="Pukall R."/>
            <person name="Steenblock K."/>
            <person name="Brambilla E."/>
            <person name="Klenk H.-P."/>
            <person name="Eisen J.A."/>
        </authorList>
    </citation>
    <scope>NUCLEOTIDE SEQUENCE [LARGE SCALE GENOMIC DNA]</scope>
    <source>
        <strain evidence="2">DSM 19664 / LMG 22246 / CIP 109416 / KR-200</strain>
    </source>
</reference>
<sequence length="292" mass="31769">MGQRLMLMPKVNHYRVFADAPHGGKHVAIASAAEPLTGAEMQQQARESGAPLTAFITALHGNEVWVRFFTPGKEKGDSDSGALVIAEYLQRFSLVGDHLTVHAGASVLHVERTPEGWGSRQEETHAGREIDPTLLLDALHLGAHALDPRYPVQACGADRHNIILPLRDSADLDALRPDFDAVRHFNEHSGTNGVIACTFNSARASDVDFRFFAPRRGLSEDNAGSYTLATLCGYLTAHRPQLREISATQGYGMHKPSRLHARFARENETATGIVVSGAVQQDVKTVPLEVLA</sequence>
<dbReference type="HOGENOM" id="CLU_945688_0_0_0"/>
<dbReference type="NCBIfam" id="TIGR00654">
    <property type="entry name" value="PhzF_family"/>
    <property type="match status" value="1"/>
</dbReference>
<dbReference type="PIRSF" id="PIRSF016184">
    <property type="entry name" value="PhzC_PhzF"/>
    <property type="match status" value="1"/>
</dbReference>
<dbReference type="SUPFAM" id="SSF54506">
    <property type="entry name" value="Diaminopimelate epimerase-like"/>
    <property type="match status" value="1"/>
</dbReference>